<dbReference type="InterPro" id="IPR036249">
    <property type="entry name" value="Thioredoxin-like_sf"/>
</dbReference>
<sequence>MAIAAAVCAVLFGGTWYAMRALLTVPASPVSPSVVSLGAFKEVSPPKPLPALAWTDLDGAPLPADAVRGRMTLLNVWATWCAPCVKEMPALERLQTQLGGPGFGVVALSVDRGGAHQVKPFLEKTGLSRLPIALDMPGAAMQALELRGLPTTLLLDAEGREIARFEGAAEWDGPAMVAELRKRMGGV</sequence>
<dbReference type="PROSITE" id="PS00194">
    <property type="entry name" value="THIOREDOXIN_1"/>
    <property type="match status" value="1"/>
</dbReference>
<dbReference type="InterPro" id="IPR013766">
    <property type="entry name" value="Thioredoxin_domain"/>
</dbReference>
<evidence type="ECO:0000256" key="1">
    <source>
        <dbReference type="ARBA" id="ARBA00004196"/>
    </source>
</evidence>
<comment type="subcellular location">
    <subcellularLocation>
        <location evidence="1">Cell envelope</location>
    </subcellularLocation>
</comment>
<protein>
    <submittedName>
        <fullName evidence="5">TlpA family protein disulfide reductase</fullName>
    </submittedName>
</protein>
<keyword evidence="2" id="KW-0201">Cytochrome c-type biogenesis</keyword>
<dbReference type="Proteomes" id="UP000584642">
    <property type="component" value="Unassembled WGS sequence"/>
</dbReference>
<proteinExistence type="predicted"/>
<feature type="domain" description="Thioredoxin" evidence="4">
    <location>
        <begin position="43"/>
        <end position="187"/>
    </location>
</feature>
<dbReference type="EMBL" id="JABFDB010000001">
    <property type="protein sequence ID" value="NYZ19040.1"/>
    <property type="molecule type" value="Genomic_DNA"/>
</dbReference>
<evidence type="ECO:0000313" key="5">
    <source>
        <dbReference type="EMBL" id="NYZ19040.1"/>
    </source>
</evidence>
<comment type="caution">
    <text evidence="5">The sequence shown here is derived from an EMBL/GenBank/DDBJ whole genome shotgun (WGS) entry which is preliminary data.</text>
</comment>
<dbReference type="SUPFAM" id="SSF52833">
    <property type="entry name" value="Thioredoxin-like"/>
    <property type="match status" value="1"/>
</dbReference>
<evidence type="ECO:0000313" key="6">
    <source>
        <dbReference type="Proteomes" id="UP000584642"/>
    </source>
</evidence>
<dbReference type="Gene3D" id="3.40.30.10">
    <property type="entry name" value="Glutaredoxin"/>
    <property type="match status" value="1"/>
</dbReference>
<accession>A0ABX2T8N6</accession>
<evidence type="ECO:0000256" key="3">
    <source>
        <dbReference type="ARBA" id="ARBA00023284"/>
    </source>
</evidence>
<evidence type="ECO:0000256" key="2">
    <source>
        <dbReference type="ARBA" id="ARBA00022748"/>
    </source>
</evidence>
<dbReference type="PANTHER" id="PTHR42852">
    <property type="entry name" value="THIOL:DISULFIDE INTERCHANGE PROTEIN DSBE"/>
    <property type="match status" value="1"/>
</dbReference>
<dbReference type="PANTHER" id="PTHR42852:SF13">
    <property type="entry name" value="PROTEIN DIPZ"/>
    <property type="match status" value="1"/>
</dbReference>
<dbReference type="InterPro" id="IPR050553">
    <property type="entry name" value="Thioredoxin_ResA/DsbE_sf"/>
</dbReference>
<dbReference type="InterPro" id="IPR013740">
    <property type="entry name" value="Redoxin"/>
</dbReference>
<keyword evidence="3" id="KW-0676">Redox-active center</keyword>
<gene>
    <name evidence="5" type="ORF">HND93_04895</name>
</gene>
<dbReference type="CDD" id="cd02966">
    <property type="entry name" value="TlpA_like_family"/>
    <property type="match status" value="1"/>
</dbReference>
<dbReference type="PROSITE" id="PS51352">
    <property type="entry name" value="THIOREDOXIN_2"/>
    <property type="match status" value="1"/>
</dbReference>
<name>A0ABX2T8N6_9PROT</name>
<dbReference type="Pfam" id="PF08534">
    <property type="entry name" value="Redoxin"/>
    <property type="match status" value="1"/>
</dbReference>
<organism evidence="5 6">
    <name type="scientific">Azospirillum oleiclasticum</name>
    <dbReference type="NCBI Taxonomy" id="2735135"/>
    <lineage>
        <taxon>Bacteria</taxon>
        <taxon>Pseudomonadati</taxon>
        <taxon>Pseudomonadota</taxon>
        <taxon>Alphaproteobacteria</taxon>
        <taxon>Rhodospirillales</taxon>
        <taxon>Azospirillaceae</taxon>
        <taxon>Azospirillum</taxon>
    </lineage>
</organism>
<dbReference type="InterPro" id="IPR017937">
    <property type="entry name" value="Thioredoxin_CS"/>
</dbReference>
<keyword evidence="6" id="KW-1185">Reference proteome</keyword>
<evidence type="ECO:0000259" key="4">
    <source>
        <dbReference type="PROSITE" id="PS51352"/>
    </source>
</evidence>
<reference evidence="5 6" key="1">
    <citation type="submission" date="2020-05" db="EMBL/GenBank/DDBJ databases">
        <title>Azospirillum oleiclasticum sp. nov, a nitrogen-fixing and heavy crude oil-emulsifying bacterium isolated from the crude oil of Yumen Oilfield.</title>
        <authorList>
            <person name="Wu D."/>
            <person name="Cai M."/>
            <person name="Zhang X."/>
        </authorList>
    </citation>
    <scope>NUCLEOTIDE SEQUENCE [LARGE SCALE GENOMIC DNA]</scope>
    <source>
        <strain evidence="5 6">ROY-1-1-2</strain>
    </source>
</reference>